<evidence type="ECO:0000256" key="5">
    <source>
        <dbReference type="ARBA" id="ARBA00022448"/>
    </source>
</evidence>
<keyword evidence="8 12" id="KW-0812">Transmembrane</keyword>
<evidence type="ECO:0000256" key="3">
    <source>
        <dbReference type="ARBA" id="ARBA00008741"/>
    </source>
</evidence>
<accession>A0A081CXN1</accession>
<evidence type="ECO:0000256" key="7">
    <source>
        <dbReference type="ARBA" id="ARBA00022519"/>
    </source>
</evidence>
<evidence type="ECO:0000256" key="10">
    <source>
        <dbReference type="ARBA" id="ARBA00022989"/>
    </source>
</evidence>
<keyword evidence="11 12" id="KW-0472">Membrane</keyword>
<dbReference type="RefSeq" id="WP_045230982.1">
    <property type="nucleotide sequence ID" value="NZ_BBJU01000017.1"/>
</dbReference>
<dbReference type="eggNOG" id="ENOG5033CGS">
    <property type="taxonomic scope" value="Bacteria"/>
</dbReference>
<evidence type="ECO:0000313" key="13">
    <source>
        <dbReference type="EMBL" id="GAK71427.1"/>
    </source>
</evidence>
<evidence type="ECO:0000256" key="2">
    <source>
        <dbReference type="ARBA" id="ARBA00004377"/>
    </source>
</evidence>
<proteinExistence type="inferred from homology"/>
<gene>
    <name evidence="13" type="primary">ccmD</name>
    <name evidence="13" type="ORF">RRU01S_17_00270</name>
</gene>
<dbReference type="InterPro" id="IPR007078">
    <property type="entry name" value="Haem_export_protD_CcmD"/>
</dbReference>
<keyword evidence="6 12" id="KW-1003">Cell membrane</keyword>
<sequence length="58" mass="6449">MSHAFYIGMSYGLTGLIVALLIGWIVMDGRARKREMAQLEAAGFRRRARAALVEQPTP</sequence>
<dbReference type="GO" id="GO:0015886">
    <property type="term" value="P:heme transport"/>
    <property type="evidence" value="ECO:0007669"/>
    <property type="project" value="InterPro"/>
</dbReference>
<keyword evidence="10 12" id="KW-1133">Transmembrane helix</keyword>
<keyword evidence="9 12" id="KW-0201">Cytochrome c-type biogenesis</keyword>
<evidence type="ECO:0000313" key="14">
    <source>
        <dbReference type="Proteomes" id="UP000028701"/>
    </source>
</evidence>
<comment type="function">
    <text evidence="1 12">Required for the export of heme to the periplasm for the biogenesis of c-type cytochromes.</text>
</comment>
<name>A0A081CXN1_9HYPH</name>
<comment type="similarity">
    <text evidence="3 12">Belongs to the CcmD/CycX/HelD family.</text>
</comment>
<comment type="caution">
    <text evidence="13">The sequence shown here is derived from an EMBL/GenBank/DDBJ whole genome shotgun (WGS) entry which is preliminary data.</text>
</comment>
<dbReference type="OrthoDB" id="8421547at2"/>
<dbReference type="AlphaFoldDB" id="A0A081CXN1"/>
<dbReference type="NCBIfam" id="TIGR03141">
    <property type="entry name" value="cytochro_ccmD"/>
    <property type="match status" value="1"/>
</dbReference>
<keyword evidence="7 12" id="KW-0997">Cell inner membrane</keyword>
<dbReference type="GO" id="GO:0017004">
    <property type="term" value="P:cytochrome complex assembly"/>
    <property type="evidence" value="ECO:0007669"/>
    <property type="project" value="UniProtKB-KW"/>
</dbReference>
<evidence type="ECO:0000256" key="9">
    <source>
        <dbReference type="ARBA" id="ARBA00022748"/>
    </source>
</evidence>
<evidence type="ECO:0000256" key="4">
    <source>
        <dbReference type="ARBA" id="ARBA00016461"/>
    </source>
</evidence>
<feature type="transmembrane region" description="Helical" evidence="12">
    <location>
        <begin position="6"/>
        <end position="26"/>
    </location>
</feature>
<evidence type="ECO:0000256" key="12">
    <source>
        <dbReference type="RuleBase" id="RU363101"/>
    </source>
</evidence>
<evidence type="ECO:0000256" key="11">
    <source>
        <dbReference type="ARBA" id="ARBA00023136"/>
    </source>
</evidence>
<dbReference type="GO" id="GO:0005886">
    <property type="term" value="C:plasma membrane"/>
    <property type="evidence" value="ECO:0007669"/>
    <property type="project" value="UniProtKB-SubCell"/>
</dbReference>
<evidence type="ECO:0000256" key="8">
    <source>
        <dbReference type="ARBA" id="ARBA00022692"/>
    </source>
</evidence>
<dbReference type="EMBL" id="BBJU01000017">
    <property type="protein sequence ID" value="GAK71427.1"/>
    <property type="molecule type" value="Genomic_DNA"/>
</dbReference>
<comment type="subcellular location">
    <subcellularLocation>
        <location evidence="2 12">Cell inner membrane</location>
        <topology evidence="2 12">Single-pass membrane protein</topology>
    </subcellularLocation>
</comment>
<reference evidence="13 14" key="1">
    <citation type="submission" date="2014-08" db="EMBL/GenBank/DDBJ databases">
        <title>Whole genome shotgun sequence of Rhizobium rubi NBRC 13261.</title>
        <authorList>
            <person name="Katano-Makiyama Y."/>
            <person name="Hosoyama A."/>
            <person name="Hashimoto M."/>
            <person name="Hosoyama Y."/>
            <person name="Noguchi M."/>
            <person name="Tsuchikane K."/>
            <person name="Uohara A."/>
            <person name="Ohji S."/>
            <person name="Ichikawa N."/>
            <person name="Kimura A."/>
            <person name="Yamazoe A."/>
            <person name="Fujita N."/>
        </authorList>
    </citation>
    <scope>NUCLEOTIDE SEQUENCE [LARGE SCALE GENOMIC DNA]</scope>
    <source>
        <strain evidence="13 14">NBRC 13261</strain>
    </source>
</reference>
<dbReference type="Pfam" id="PF04995">
    <property type="entry name" value="CcmD"/>
    <property type="match status" value="1"/>
</dbReference>
<keyword evidence="5 12" id="KW-0813">Transport</keyword>
<evidence type="ECO:0000256" key="6">
    <source>
        <dbReference type="ARBA" id="ARBA00022475"/>
    </source>
</evidence>
<evidence type="ECO:0000256" key="1">
    <source>
        <dbReference type="ARBA" id="ARBA00002442"/>
    </source>
</evidence>
<organism evidence="13 14">
    <name type="scientific">Agrobacterium rubi TR3 = NBRC 13261</name>
    <dbReference type="NCBI Taxonomy" id="1368415"/>
    <lineage>
        <taxon>Bacteria</taxon>
        <taxon>Pseudomonadati</taxon>
        <taxon>Pseudomonadota</taxon>
        <taxon>Alphaproteobacteria</taxon>
        <taxon>Hyphomicrobiales</taxon>
        <taxon>Rhizobiaceae</taxon>
        <taxon>Rhizobium/Agrobacterium group</taxon>
        <taxon>Agrobacterium</taxon>
    </lineage>
</organism>
<protein>
    <recommendedName>
        <fullName evidence="4 12">Heme exporter protein D</fullName>
    </recommendedName>
</protein>
<dbReference type="Proteomes" id="UP000028701">
    <property type="component" value="Unassembled WGS sequence"/>
</dbReference>